<dbReference type="InterPro" id="IPR029058">
    <property type="entry name" value="AB_hydrolase_fold"/>
</dbReference>
<proteinExistence type="predicted"/>
<dbReference type="RefSeq" id="WP_213495084.1">
    <property type="nucleotide sequence ID" value="NZ_CP074694.1"/>
</dbReference>
<dbReference type="Pfam" id="PF22244">
    <property type="entry name" value="GCE_fung"/>
    <property type="match status" value="1"/>
</dbReference>
<evidence type="ECO:0000313" key="7">
    <source>
        <dbReference type="Proteomes" id="UP000676194"/>
    </source>
</evidence>
<reference evidence="6" key="1">
    <citation type="submission" date="2021-05" db="EMBL/GenBank/DDBJ databases">
        <title>Complete genome sequence of the cellulolytic planctomycete Telmatocola sphagniphila SP2T and characterization of the first cellulase from planctomycetes.</title>
        <authorList>
            <person name="Rakitin A.L."/>
            <person name="Beletsky A.V."/>
            <person name="Naumoff D.G."/>
            <person name="Kulichevskaya I.S."/>
            <person name="Mardanov A.V."/>
            <person name="Ravin N.V."/>
            <person name="Dedysh S.N."/>
        </authorList>
    </citation>
    <scope>NUCLEOTIDE SEQUENCE</scope>
    <source>
        <strain evidence="6">SP2T</strain>
    </source>
</reference>
<evidence type="ECO:0000256" key="1">
    <source>
        <dbReference type="ARBA" id="ARBA00022487"/>
    </source>
</evidence>
<name>A0A8E6B641_9BACT</name>
<gene>
    <name evidence="6" type="ORF">KIH39_20490</name>
</gene>
<evidence type="ECO:0000256" key="3">
    <source>
        <dbReference type="ARBA" id="ARBA00022801"/>
    </source>
</evidence>
<dbReference type="GO" id="GO:0052689">
    <property type="term" value="F:carboxylic ester hydrolase activity"/>
    <property type="evidence" value="ECO:0007669"/>
    <property type="project" value="UniProtKB-KW"/>
</dbReference>
<protein>
    <submittedName>
        <fullName evidence="6">Acetylxylan esterase</fullName>
    </submittedName>
</protein>
<keyword evidence="2 4" id="KW-0732">Signal</keyword>
<keyword evidence="7" id="KW-1185">Reference proteome</keyword>
<evidence type="ECO:0000313" key="6">
    <source>
        <dbReference type="EMBL" id="QVL31203.1"/>
    </source>
</evidence>
<evidence type="ECO:0000256" key="2">
    <source>
        <dbReference type="ARBA" id="ARBA00022729"/>
    </source>
</evidence>
<evidence type="ECO:0000256" key="4">
    <source>
        <dbReference type="SAM" id="SignalP"/>
    </source>
</evidence>
<dbReference type="Proteomes" id="UP000676194">
    <property type="component" value="Chromosome"/>
</dbReference>
<organism evidence="6 7">
    <name type="scientific">Telmatocola sphagniphila</name>
    <dbReference type="NCBI Taxonomy" id="1123043"/>
    <lineage>
        <taxon>Bacteria</taxon>
        <taxon>Pseudomonadati</taxon>
        <taxon>Planctomycetota</taxon>
        <taxon>Planctomycetia</taxon>
        <taxon>Gemmatales</taxon>
        <taxon>Gemmataceae</taxon>
    </lineage>
</organism>
<dbReference type="Gene3D" id="3.40.50.1820">
    <property type="entry name" value="alpha/beta hydrolase"/>
    <property type="match status" value="1"/>
</dbReference>
<evidence type="ECO:0000259" key="5">
    <source>
        <dbReference type="Pfam" id="PF22244"/>
    </source>
</evidence>
<dbReference type="EMBL" id="CP074694">
    <property type="protein sequence ID" value="QVL31203.1"/>
    <property type="molecule type" value="Genomic_DNA"/>
</dbReference>
<feature type="domain" description="4-O-methyl-glucuronoyl methylesterase-like" evidence="5">
    <location>
        <begin position="178"/>
        <end position="366"/>
    </location>
</feature>
<keyword evidence="1" id="KW-0719">Serine esterase</keyword>
<dbReference type="KEGG" id="tsph:KIH39_20490"/>
<accession>A0A8E6B641</accession>
<feature type="signal peptide" evidence="4">
    <location>
        <begin position="1"/>
        <end position="17"/>
    </location>
</feature>
<sequence>MNRFCFILFLFASTVQAQTYPAFKDLPSQQAVDPLVGMDGTKITSAAEWNTKRKPELQHLFEYYMYGRKPDAIKVTAKILFEDKQVFGGKATLREVEISFPSESCPKSYLLMALPNKAQGPVPCFLGYNFTGNHSLLADKRIHLPTVWMLGSENKAQPNRATEEGRGKQVDTWNLEYIIDRGYAVATLYYGDIDPDRADQRLGVQKHLWKLKTPEDDDPASVMVWAWGSSRILDYLETDKAIDSKKVALVGHSRLGKATIVAGAFDERFAVVIPHQAGCGGTAPSRTKNPKNESVERINKAFPHWFDTNFKQFGPDTSKLPFDQNCLMALCAPRPLLITNAIEDEWANPAGQFQMLKSAEPVYKLLKAGECASEKMPEVGQFIDSKLGYWIRPGKHSMIKDDWKIFCDFADKWLR</sequence>
<dbReference type="InterPro" id="IPR054579">
    <property type="entry name" value="GCE-like_dom"/>
</dbReference>
<dbReference type="AlphaFoldDB" id="A0A8E6B641"/>
<feature type="chain" id="PRO_5034643293" evidence="4">
    <location>
        <begin position="18"/>
        <end position="415"/>
    </location>
</feature>
<dbReference type="SUPFAM" id="SSF53474">
    <property type="entry name" value="alpha/beta-Hydrolases"/>
    <property type="match status" value="1"/>
</dbReference>
<keyword evidence="3" id="KW-0378">Hydrolase</keyword>